<protein>
    <submittedName>
        <fullName evidence="7">Teichoic acid translocation ATP-binding protein</fullName>
    </submittedName>
</protein>
<name>A0A0R2CCU1_9LACO</name>
<dbReference type="PANTHER" id="PTHR46743">
    <property type="entry name" value="TEICHOIC ACIDS EXPORT ATP-BINDING PROTEIN TAGH"/>
    <property type="match status" value="1"/>
</dbReference>
<evidence type="ECO:0000259" key="5">
    <source>
        <dbReference type="PROSITE" id="PS50893"/>
    </source>
</evidence>
<feature type="compositionally biased region" description="Low complexity" evidence="3">
    <location>
        <begin position="359"/>
        <end position="368"/>
    </location>
</feature>
<feature type="domain" description="LysM" evidence="6">
    <location>
        <begin position="426"/>
        <end position="470"/>
    </location>
</feature>
<evidence type="ECO:0000313" key="8">
    <source>
        <dbReference type="Proteomes" id="UP000051576"/>
    </source>
</evidence>
<dbReference type="RefSeq" id="WP_010580442.1">
    <property type="nucleotide sequence ID" value="NZ_AHYZ01000080.1"/>
</dbReference>
<evidence type="ECO:0000256" key="4">
    <source>
        <dbReference type="SAM" id="Phobius"/>
    </source>
</evidence>
<dbReference type="Gene3D" id="3.40.50.300">
    <property type="entry name" value="P-loop containing nucleotide triphosphate hydrolases"/>
    <property type="match status" value="1"/>
</dbReference>
<feature type="transmembrane region" description="Helical" evidence="4">
    <location>
        <begin position="322"/>
        <end position="343"/>
    </location>
</feature>
<dbReference type="SMART" id="SM00257">
    <property type="entry name" value="LysM"/>
    <property type="match status" value="1"/>
</dbReference>
<dbReference type="PROSITE" id="PS50893">
    <property type="entry name" value="ABC_TRANSPORTER_2"/>
    <property type="match status" value="1"/>
</dbReference>
<dbReference type="PROSITE" id="PS51782">
    <property type="entry name" value="LYSM"/>
    <property type="match status" value="1"/>
</dbReference>
<dbReference type="InterPro" id="IPR003593">
    <property type="entry name" value="AAA+_ATPase"/>
</dbReference>
<dbReference type="PATRIC" id="fig|1133569.4.peg.1252"/>
<dbReference type="SUPFAM" id="SSF52540">
    <property type="entry name" value="P-loop containing nucleoside triphosphate hydrolases"/>
    <property type="match status" value="1"/>
</dbReference>
<dbReference type="STRING" id="1133569.FD21_GL001123"/>
<feature type="domain" description="ABC transporter" evidence="5">
    <location>
        <begin position="10"/>
        <end position="241"/>
    </location>
</feature>
<dbReference type="AlphaFoldDB" id="A0A0R2CCU1"/>
<dbReference type="InterPro" id="IPR036779">
    <property type="entry name" value="LysM_dom_sf"/>
</dbReference>
<evidence type="ECO:0000313" key="7">
    <source>
        <dbReference type="EMBL" id="KRM89615.1"/>
    </source>
</evidence>
<keyword evidence="4" id="KW-0472">Membrane</keyword>
<keyword evidence="4" id="KW-1133">Transmembrane helix</keyword>
<dbReference type="GO" id="GO:0016887">
    <property type="term" value="F:ATP hydrolysis activity"/>
    <property type="evidence" value="ECO:0007669"/>
    <property type="project" value="InterPro"/>
</dbReference>
<keyword evidence="4" id="KW-0812">Transmembrane</keyword>
<gene>
    <name evidence="7" type="ORF">FD21_GL001123</name>
</gene>
<dbReference type="Gene3D" id="3.10.350.10">
    <property type="entry name" value="LysM domain"/>
    <property type="match status" value="1"/>
</dbReference>
<accession>A0A0R2CCU1</accession>
<dbReference type="EMBL" id="AYYX01000003">
    <property type="protein sequence ID" value="KRM89615.1"/>
    <property type="molecule type" value="Genomic_DNA"/>
</dbReference>
<dbReference type="InterPro" id="IPR027417">
    <property type="entry name" value="P-loop_NTPase"/>
</dbReference>
<evidence type="ECO:0000256" key="2">
    <source>
        <dbReference type="ARBA" id="ARBA00022840"/>
    </source>
</evidence>
<dbReference type="Proteomes" id="UP000051576">
    <property type="component" value="Unassembled WGS sequence"/>
</dbReference>
<keyword evidence="2 7" id="KW-0067">ATP-binding</keyword>
<dbReference type="Pfam" id="PF01476">
    <property type="entry name" value="LysM"/>
    <property type="match status" value="1"/>
</dbReference>
<keyword evidence="1" id="KW-0547">Nucleotide-binding</keyword>
<dbReference type="InterPro" id="IPR018392">
    <property type="entry name" value="LysM"/>
</dbReference>
<keyword evidence="8" id="KW-1185">Reference proteome</keyword>
<evidence type="ECO:0000259" key="6">
    <source>
        <dbReference type="PROSITE" id="PS51782"/>
    </source>
</evidence>
<organism evidence="7 8">
    <name type="scientific">Liquorilactobacillus vini DSM 20605</name>
    <dbReference type="NCBI Taxonomy" id="1133569"/>
    <lineage>
        <taxon>Bacteria</taxon>
        <taxon>Bacillati</taxon>
        <taxon>Bacillota</taxon>
        <taxon>Bacilli</taxon>
        <taxon>Lactobacillales</taxon>
        <taxon>Lactobacillaceae</taxon>
        <taxon>Liquorilactobacillus</taxon>
    </lineage>
</organism>
<dbReference type="SMART" id="SM00382">
    <property type="entry name" value="AAA"/>
    <property type="match status" value="1"/>
</dbReference>
<dbReference type="eggNOG" id="COG1134">
    <property type="taxonomic scope" value="Bacteria"/>
</dbReference>
<feature type="compositionally biased region" description="Polar residues" evidence="3">
    <location>
        <begin position="381"/>
        <end position="390"/>
    </location>
</feature>
<feature type="compositionally biased region" description="Basic residues" evidence="3">
    <location>
        <begin position="369"/>
        <end position="380"/>
    </location>
</feature>
<dbReference type="Pfam" id="PF00005">
    <property type="entry name" value="ABC_tran"/>
    <property type="match status" value="1"/>
</dbReference>
<dbReference type="InterPro" id="IPR003439">
    <property type="entry name" value="ABC_transporter-like_ATP-bd"/>
</dbReference>
<proteinExistence type="predicted"/>
<evidence type="ECO:0000256" key="1">
    <source>
        <dbReference type="ARBA" id="ARBA00022741"/>
    </source>
</evidence>
<dbReference type="CDD" id="cd00118">
    <property type="entry name" value="LysM"/>
    <property type="match status" value="1"/>
</dbReference>
<dbReference type="GO" id="GO:0005524">
    <property type="term" value="F:ATP binding"/>
    <property type="evidence" value="ECO:0007669"/>
    <property type="project" value="UniProtKB-KW"/>
</dbReference>
<reference evidence="7 8" key="1">
    <citation type="journal article" date="2015" name="Genome Announc.">
        <title>Expanding the biotechnology potential of lactobacilli through comparative genomics of 213 strains and associated genera.</title>
        <authorList>
            <person name="Sun Z."/>
            <person name="Harris H.M."/>
            <person name="McCann A."/>
            <person name="Guo C."/>
            <person name="Argimon S."/>
            <person name="Zhang W."/>
            <person name="Yang X."/>
            <person name="Jeffery I.B."/>
            <person name="Cooney J.C."/>
            <person name="Kagawa T.F."/>
            <person name="Liu W."/>
            <person name="Song Y."/>
            <person name="Salvetti E."/>
            <person name="Wrobel A."/>
            <person name="Rasinkangas P."/>
            <person name="Parkhill J."/>
            <person name="Rea M.C."/>
            <person name="O'Sullivan O."/>
            <person name="Ritari J."/>
            <person name="Douillard F.P."/>
            <person name="Paul Ross R."/>
            <person name="Yang R."/>
            <person name="Briner A.E."/>
            <person name="Felis G.E."/>
            <person name="de Vos W.M."/>
            <person name="Barrangou R."/>
            <person name="Klaenhammer T.R."/>
            <person name="Caufield P.W."/>
            <person name="Cui Y."/>
            <person name="Zhang H."/>
            <person name="O'Toole P.W."/>
        </authorList>
    </citation>
    <scope>NUCLEOTIDE SEQUENCE [LARGE SCALE GENOMIC DNA]</scope>
    <source>
        <strain evidence="7 8">DSM 20605</strain>
    </source>
</reference>
<feature type="region of interest" description="Disordered" evidence="3">
    <location>
        <begin position="359"/>
        <end position="419"/>
    </location>
</feature>
<dbReference type="InterPro" id="IPR050683">
    <property type="entry name" value="Bact_Polysacc_Export_ATP-bd"/>
</dbReference>
<dbReference type="PANTHER" id="PTHR46743:SF2">
    <property type="entry name" value="TEICHOIC ACIDS EXPORT ATP-BINDING PROTEIN TAGH"/>
    <property type="match status" value="1"/>
</dbReference>
<sequence>MEKIEIKYITKELSLVKEKKEPSSQNGSLEKPDSFWPLRGISLSLIPGEAVGLIGINGAGKSMLMQILAGRLKQTTGFRTIDGNVNYASSCKGLDEKATGLENIQRLLEKRETDEFKVSHLVNGVTDFCELGEWLRRPVAEYSSGLYARLSLAIALFANPQLVLIDSVLNVLDIPFSQRVNRKIQALKDSGVAFVIADTNLVNIERFCERTLWLQFGHVQALGPTADVMLQFEYFQDWIRKLTLPEKNQYLADRQAEQLRFDVKKVYEEFKVEQFKNGFTRKDEPKMRRAFFKDRGADPLAVPHQQVSKPQPKQSAFQRKGWLKLLLALVCLIVIGFGGYLIISGESLTTLLPSFKTTSTTKHLTTSTKNKKGKNHHSSQAKKVTSQAKNSSSLSSNSSQSSSVSSASSSSSSSSSSASSSSIATQTINVNSGDTLEGLAQKYATTVDIIKQLNNISSESDLKAGSIIKVPK</sequence>
<feature type="compositionally biased region" description="Low complexity" evidence="3">
    <location>
        <begin position="391"/>
        <end position="419"/>
    </location>
</feature>
<dbReference type="SUPFAM" id="SSF54106">
    <property type="entry name" value="LysM domain"/>
    <property type="match status" value="1"/>
</dbReference>
<comment type="caution">
    <text evidence="7">The sequence shown here is derived from an EMBL/GenBank/DDBJ whole genome shotgun (WGS) entry which is preliminary data.</text>
</comment>
<evidence type="ECO:0000256" key="3">
    <source>
        <dbReference type="SAM" id="MobiDB-lite"/>
    </source>
</evidence>
<dbReference type="OrthoDB" id="9778870at2"/>